<gene>
    <name evidence="1" type="ORF">B0H17DRAFT_1142310</name>
</gene>
<dbReference type="EMBL" id="JARKIE010000191">
    <property type="protein sequence ID" value="KAJ7668932.1"/>
    <property type="molecule type" value="Genomic_DNA"/>
</dbReference>
<evidence type="ECO:0000313" key="1">
    <source>
        <dbReference type="EMBL" id="KAJ7668932.1"/>
    </source>
</evidence>
<protein>
    <submittedName>
        <fullName evidence="1">Uncharacterized protein</fullName>
    </submittedName>
</protein>
<organism evidence="1 2">
    <name type="scientific">Mycena rosella</name>
    <name type="common">Pink bonnet</name>
    <name type="synonym">Agaricus rosellus</name>
    <dbReference type="NCBI Taxonomy" id="1033263"/>
    <lineage>
        <taxon>Eukaryota</taxon>
        <taxon>Fungi</taxon>
        <taxon>Dikarya</taxon>
        <taxon>Basidiomycota</taxon>
        <taxon>Agaricomycotina</taxon>
        <taxon>Agaricomycetes</taxon>
        <taxon>Agaricomycetidae</taxon>
        <taxon>Agaricales</taxon>
        <taxon>Marasmiineae</taxon>
        <taxon>Mycenaceae</taxon>
        <taxon>Mycena</taxon>
    </lineage>
</organism>
<reference evidence="1" key="1">
    <citation type="submission" date="2023-03" db="EMBL/GenBank/DDBJ databases">
        <title>Massive genome expansion in bonnet fungi (Mycena s.s.) driven by repeated elements and novel gene families across ecological guilds.</title>
        <authorList>
            <consortium name="Lawrence Berkeley National Laboratory"/>
            <person name="Harder C.B."/>
            <person name="Miyauchi S."/>
            <person name="Viragh M."/>
            <person name="Kuo A."/>
            <person name="Thoen E."/>
            <person name="Andreopoulos B."/>
            <person name="Lu D."/>
            <person name="Skrede I."/>
            <person name="Drula E."/>
            <person name="Henrissat B."/>
            <person name="Morin E."/>
            <person name="Kohler A."/>
            <person name="Barry K."/>
            <person name="LaButti K."/>
            <person name="Morin E."/>
            <person name="Salamov A."/>
            <person name="Lipzen A."/>
            <person name="Mereny Z."/>
            <person name="Hegedus B."/>
            <person name="Baldrian P."/>
            <person name="Stursova M."/>
            <person name="Weitz H."/>
            <person name="Taylor A."/>
            <person name="Grigoriev I.V."/>
            <person name="Nagy L.G."/>
            <person name="Martin F."/>
            <person name="Kauserud H."/>
        </authorList>
    </citation>
    <scope>NUCLEOTIDE SEQUENCE</scope>
    <source>
        <strain evidence="1">CBHHK067</strain>
    </source>
</reference>
<accession>A0AAD7D1B9</accession>
<proteinExistence type="predicted"/>
<name>A0AAD7D1B9_MYCRO</name>
<keyword evidence="2" id="KW-1185">Reference proteome</keyword>
<sequence>MVPSTFWSTVSGPHAEKHKFSGLGLPQSDKVMMGVEVLGEGGKCLGQQSLEDQIDSTEKRLRESGRPQGHHEAELLIRKGGTRKRASWSFPSPHTVLQVGIKAPDSAGANRNPQKSFRSFVYLKFISLKIWNGYLRPKRSRRMHLHEYVKVFWTA</sequence>
<dbReference type="Proteomes" id="UP001221757">
    <property type="component" value="Unassembled WGS sequence"/>
</dbReference>
<dbReference type="AlphaFoldDB" id="A0AAD7D1B9"/>
<evidence type="ECO:0000313" key="2">
    <source>
        <dbReference type="Proteomes" id="UP001221757"/>
    </source>
</evidence>
<comment type="caution">
    <text evidence="1">The sequence shown here is derived from an EMBL/GenBank/DDBJ whole genome shotgun (WGS) entry which is preliminary data.</text>
</comment>